<evidence type="ECO:0000313" key="2">
    <source>
        <dbReference type="Proteomes" id="UP000053989"/>
    </source>
</evidence>
<sequence length="76" mass="9018">MTRRKCTPQRHPSELCHPSKMLTQQEARSTISYTVVTRRPDHIRYEIINCTYPPPCQMPRTPRWVDEDEDGESTQM</sequence>
<keyword evidence="2" id="KW-1185">Reference proteome</keyword>
<dbReference type="Proteomes" id="UP000053989">
    <property type="component" value="Unassembled WGS sequence"/>
</dbReference>
<reference evidence="2" key="2">
    <citation type="submission" date="2015-01" db="EMBL/GenBank/DDBJ databases">
        <title>Evolutionary Origins and Diversification of the Mycorrhizal Mutualists.</title>
        <authorList>
            <consortium name="DOE Joint Genome Institute"/>
            <consortium name="Mycorrhizal Genomics Consortium"/>
            <person name="Kohler A."/>
            <person name="Kuo A."/>
            <person name="Nagy L.G."/>
            <person name="Floudas D."/>
            <person name="Copeland A."/>
            <person name="Barry K.W."/>
            <person name="Cichocki N."/>
            <person name="Veneault-Fourrey C."/>
            <person name="LaButti K."/>
            <person name="Lindquist E.A."/>
            <person name="Lipzen A."/>
            <person name="Lundell T."/>
            <person name="Morin E."/>
            <person name="Murat C."/>
            <person name="Riley R."/>
            <person name="Ohm R."/>
            <person name="Sun H."/>
            <person name="Tunlid A."/>
            <person name="Henrissat B."/>
            <person name="Grigoriev I.V."/>
            <person name="Hibbett D.S."/>
            <person name="Martin F."/>
        </authorList>
    </citation>
    <scope>NUCLEOTIDE SEQUENCE [LARGE SCALE GENOMIC DNA]</scope>
    <source>
        <strain evidence="2">Foug A</strain>
    </source>
</reference>
<accession>A0A0C2YVP6</accession>
<name>A0A0C2YVP6_9AGAM</name>
<evidence type="ECO:0000313" key="1">
    <source>
        <dbReference type="EMBL" id="KIM53698.1"/>
    </source>
</evidence>
<protein>
    <submittedName>
        <fullName evidence="1">Uncharacterized protein</fullName>
    </submittedName>
</protein>
<dbReference type="InParanoid" id="A0A0C2YVP6"/>
<organism evidence="1 2">
    <name type="scientific">Scleroderma citrinum Foug A</name>
    <dbReference type="NCBI Taxonomy" id="1036808"/>
    <lineage>
        <taxon>Eukaryota</taxon>
        <taxon>Fungi</taxon>
        <taxon>Dikarya</taxon>
        <taxon>Basidiomycota</taxon>
        <taxon>Agaricomycotina</taxon>
        <taxon>Agaricomycetes</taxon>
        <taxon>Agaricomycetidae</taxon>
        <taxon>Boletales</taxon>
        <taxon>Sclerodermatineae</taxon>
        <taxon>Sclerodermataceae</taxon>
        <taxon>Scleroderma</taxon>
    </lineage>
</organism>
<reference evidence="1 2" key="1">
    <citation type="submission" date="2014-04" db="EMBL/GenBank/DDBJ databases">
        <authorList>
            <consortium name="DOE Joint Genome Institute"/>
            <person name="Kuo A."/>
            <person name="Kohler A."/>
            <person name="Nagy L.G."/>
            <person name="Floudas D."/>
            <person name="Copeland A."/>
            <person name="Barry K.W."/>
            <person name="Cichocki N."/>
            <person name="Veneault-Fourrey C."/>
            <person name="LaButti K."/>
            <person name="Lindquist E.A."/>
            <person name="Lipzen A."/>
            <person name="Lundell T."/>
            <person name="Morin E."/>
            <person name="Murat C."/>
            <person name="Sun H."/>
            <person name="Tunlid A."/>
            <person name="Henrissat B."/>
            <person name="Grigoriev I.V."/>
            <person name="Hibbett D.S."/>
            <person name="Martin F."/>
            <person name="Nordberg H.P."/>
            <person name="Cantor M.N."/>
            <person name="Hua S.X."/>
        </authorList>
    </citation>
    <scope>NUCLEOTIDE SEQUENCE [LARGE SCALE GENOMIC DNA]</scope>
    <source>
        <strain evidence="1 2">Foug A</strain>
    </source>
</reference>
<gene>
    <name evidence="1" type="ORF">SCLCIDRAFT_426586</name>
</gene>
<dbReference type="AlphaFoldDB" id="A0A0C2YVP6"/>
<proteinExistence type="predicted"/>
<dbReference type="HOGENOM" id="CLU_2655885_0_0_1"/>
<dbReference type="EMBL" id="KN822173">
    <property type="protein sequence ID" value="KIM53698.1"/>
    <property type="molecule type" value="Genomic_DNA"/>
</dbReference>